<keyword evidence="3" id="KW-0786">Thiamine pyrophosphate</keyword>
<dbReference type="InterPro" id="IPR050642">
    <property type="entry name" value="PDH_E1_Alpha_Subunit"/>
</dbReference>
<dbReference type="HOGENOM" id="CLU_029393_5_0_3"/>
<dbReference type="EC" id="1.2.4.1" evidence="5"/>
<dbReference type="STRING" id="59919.PMM1229"/>
<name>Q7V0M7_PROMP</name>
<evidence type="ECO:0000313" key="5">
    <source>
        <dbReference type="EMBL" id="CAE19688.1"/>
    </source>
</evidence>
<dbReference type="GO" id="GO:0006086">
    <property type="term" value="P:pyruvate decarboxylation to acetyl-CoA"/>
    <property type="evidence" value="ECO:0007669"/>
    <property type="project" value="TreeGrafter"/>
</dbReference>
<dbReference type="InterPro" id="IPR001017">
    <property type="entry name" value="DH_E1"/>
</dbReference>
<dbReference type="InterPro" id="IPR029061">
    <property type="entry name" value="THDP-binding"/>
</dbReference>
<dbReference type="AlphaFoldDB" id="Q7V0M7"/>
<evidence type="ECO:0000313" key="6">
    <source>
        <dbReference type="Proteomes" id="UP000001026"/>
    </source>
</evidence>
<feature type="domain" description="Dehydrogenase E1 component" evidence="4">
    <location>
        <begin position="41"/>
        <end position="291"/>
    </location>
</feature>
<protein>
    <submittedName>
        <fullName evidence="5">Dehydrogenase, E1 component</fullName>
        <ecNumber evidence="5">1.2.4.1</ecNumber>
    </submittedName>
</protein>
<accession>Q7V0M7</accession>
<dbReference type="eggNOG" id="COG1071">
    <property type="taxonomic scope" value="Bacteria"/>
</dbReference>
<dbReference type="PANTHER" id="PTHR11516:SF60">
    <property type="entry name" value="PYRUVATE DEHYDROGENASE E1 COMPONENT SUBUNIT ALPHA"/>
    <property type="match status" value="1"/>
</dbReference>
<dbReference type="GO" id="GO:0004739">
    <property type="term" value="F:pyruvate dehydrogenase (acetyl-transferring) activity"/>
    <property type="evidence" value="ECO:0007669"/>
    <property type="project" value="UniProtKB-EC"/>
</dbReference>
<dbReference type="Proteomes" id="UP000001026">
    <property type="component" value="Chromosome"/>
</dbReference>
<dbReference type="PANTHER" id="PTHR11516">
    <property type="entry name" value="PYRUVATE DEHYDROGENASE E1 COMPONENT, ALPHA SUBUNIT BACTERIAL AND ORGANELLAR"/>
    <property type="match status" value="1"/>
</dbReference>
<proteinExistence type="predicted"/>
<gene>
    <name evidence="5" type="ordered locus">PMM1229</name>
</gene>
<comment type="cofactor">
    <cofactor evidence="1">
        <name>thiamine diphosphate</name>
        <dbReference type="ChEBI" id="CHEBI:58937"/>
    </cofactor>
</comment>
<sequence length="324" mass="35822">MPIQSIKNDKILEKINSLKILNNFENQNLDHFNQFKIALHIRAIEEAIVSLAKDNKLRGPIHSYVGEEAIATGVLSHAKPIDAVTSTHRGHGHYIAKGGNISMLIDELHGKESGCNGGKGGSMHVADLSINHFGANGIVGGGVPIACGIALANKLDKKDSIVFCFFGDGASNQGVVLESFNLAGFLSLPIVFICENNQFAQSTKLSDISLTSVAKKSQGFGIKSIEVDGLNISEVYSKTSDAVNYTRNEIKPYLIQANTYRFHRHFVSEKPKPIDYLDENFHKEFLSKDPIINYCYRNKIDFIVLEDYLTNIKDIIFNYSKNIS</sequence>
<dbReference type="SUPFAM" id="SSF52518">
    <property type="entry name" value="Thiamin diphosphate-binding fold (THDP-binding)"/>
    <property type="match status" value="1"/>
</dbReference>
<dbReference type="Pfam" id="PF00676">
    <property type="entry name" value="E1_dh"/>
    <property type="match status" value="1"/>
</dbReference>
<evidence type="ECO:0000256" key="1">
    <source>
        <dbReference type="ARBA" id="ARBA00001964"/>
    </source>
</evidence>
<organism evidence="5 6">
    <name type="scientific">Prochlorococcus marinus subsp. pastoris (strain CCMP1986 / NIES-2087 / MED4)</name>
    <dbReference type="NCBI Taxonomy" id="59919"/>
    <lineage>
        <taxon>Bacteria</taxon>
        <taxon>Bacillati</taxon>
        <taxon>Cyanobacteriota</taxon>
        <taxon>Cyanophyceae</taxon>
        <taxon>Synechococcales</taxon>
        <taxon>Prochlorococcaceae</taxon>
        <taxon>Prochlorococcus</taxon>
    </lineage>
</organism>
<evidence type="ECO:0000259" key="4">
    <source>
        <dbReference type="Pfam" id="PF00676"/>
    </source>
</evidence>
<evidence type="ECO:0000256" key="2">
    <source>
        <dbReference type="ARBA" id="ARBA00023002"/>
    </source>
</evidence>
<dbReference type="OrthoDB" id="9766715at2"/>
<dbReference type="KEGG" id="pmm:PMM1229"/>
<dbReference type="Gene3D" id="3.40.50.970">
    <property type="match status" value="1"/>
</dbReference>
<dbReference type="CDD" id="cd02000">
    <property type="entry name" value="TPP_E1_PDC_ADC_BCADC"/>
    <property type="match status" value="1"/>
</dbReference>
<reference evidence="5 6" key="1">
    <citation type="journal article" date="2003" name="Nature">
        <title>Genome divergence in two Prochlorococcus ecotypes reflects oceanic niche differentiation.</title>
        <authorList>
            <person name="Rocap G."/>
            <person name="Larimer F.W."/>
            <person name="Lamerdin J.E."/>
            <person name="Malfatti S."/>
            <person name="Chain P."/>
            <person name="Ahlgren N.A."/>
            <person name="Arellano A."/>
            <person name="Coleman M."/>
            <person name="Hauser L."/>
            <person name="Hess W.R."/>
            <person name="Johnson Z.I."/>
            <person name="Land M.L."/>
            <person name="Lindell D."/>
            <person name="Post A.F."/>
            <person name="Regala W."/>
            <person name="Shah M."/>
            <person name="Shaw S.L."/>
            <person name="Steglich C."/>
            <person name="Sullivan M.B."/>
            <person name="Ting C.S."/>
            <person name="Tolonen A."/>
            <person name="Webb E.A."/>
            <person name="Zinser E.R."/>
            <person name="Chisholm S.W."/>
        </authorList>
    </citation>
    <scope>NUCLEOTIDE SEQUENCE [LARGE SCALE GENOMIC DNA]</scope>
    <source>
        <strain evidence="6">CCMP1986 / NIES-2087 / MED4</strain>
    </source>
</reference>
<dbReference type="EMBL" id="BX548174">
    <property type="protein sequence ID" value="CAE19688.1"/>
    <property type="molecule type" value="Genomic_DNA"/>
</dbReference>
<keyword evidence="2 5" id="KW-0560">Oxidoreductase</keyword>
<evidence type="ECO:0000256" key="3">
    <source>
        <dbReference type="ARBA" id="ARBA00023052"/>
    </source>
</evidence>
<dbReference type="RefSeq" id="WP_011132863.1">
    <property type="nucleotide sequence ID" value="NC_005072.1"/>
</dbReference>